<comment type="caution">
    <text evidence="1">The sequence shown here is derived from an EMBL/GenBank/DDBJ whole genome shotgun (WGS) entry which is preliminary data.</text>
</comment>
<evidence type="ECO:0000313" key="2">
    <source>
        <dbReference type="Proteomes" id="UP000827092"/>
    </source>
</evidence>
<dbReference type="AlphaFoldDB" id="A0AAV6TX12"/>
<evidence type="ECO:0000313" key="1">
    <source>
        <dbReference type="EMBL" id="KAG8176256.1"/>
    </source>
</evidence>
<gene>
    <name evidence="1" type="ORF">JTE90_021353</name>
</gene>
<organism evidence="1 2">
    <name type="scientific">Oedothorax gibbosus</name>
    <dbReference type="NCBI Taxonomy" id="931172"/>
    <lineage>
        <taxon>Eukaryota</taxon>
        <taxon>Metazoa</taxon>
        <taxon>Ecdysozoa</taxon>
        <taxon>Arthropoda</taxon>
        <taxon>Chelicerata</taxon>
        <taxon>Arachnida</taxon>
        <taxon>Araneae</taxon>
        <taxon>Araneomorphae</taxon>
        <taxon>Entelegynae</taxon>
        <taxon>Araneoidea</taxon>
        <taxon>Linyphiidae</taxon>
        <taxon>Erigoninae</taxon>
        <taxon>Oedothorax</taxon>
    </lineage>
</organism>
<dbReference type="Proteomes" id="UP000827092">
    <property type="component" value="Unassembled WGS sequence"/>
</dbReference>
<accession>A0AAV6TX12</accession>
<protein>
    <submittedName>
        <fullName evidence="1">Uncharacterized protein</fullName>
    </submittedName>
</protein>
<keyword evidence="2" id="KW-1185">Reference proteome</keyword>
<dbReference type="EMBL" id="JAFNEN010000903">
    <property type="protein sequence ID" value="KAG8176256.1"/>
    <property type="molecule type" value="Genomic_DNA"/>
</dbReference>
<name>A0AAV6TX12_9ARAC</name>
<proteinExistence type="predicted"/>
<reference evidence="1 2" key="1">
    <citation type="journal article" date="2022" name="Nat. Ecol. Evol.">
        <title>A masculinizing supergene underlies an exaggerated male reproductive morph in a spider.</title>
        <authorList>
            <person name="Hendrickx F."/>
            <person name="De Corte Z."/>
            <person name="Sonet G."/>
            <person name="Van Belleghem S.M."/>
            <person name="Kostlbacher S."/>
            <person name="Vangestel C."/>
        </authorList>
    </citation>
    <scope>NUCLEOTIDE SEQUENCE [LARGE SCALE GENOMIC DNA]</scope>
    <source>
        <strain evidence="1">W744_W776</strain>
    </source>
</reference>
<sequence>MVVGAKTAAAGVSAVGMVTLLSGLAVHFRTPRSVDNNLLPLLADSGGAVPGRVVAVPVSIYKKAFKDTLKLGQCPLVMDGTTIKTCNDKFEGEEVFLGRASFIVDVTRVQSSEDITQHIMGGLGASVGVLGLVSVGTKYNVAVTTDTKKENLNLLSSYEMLKGVISLHGAKPTTVITESGALFLSEIEIGGDETLLVTLEFESEQQRVEVSITVTFKILFWSISAKISFVHTTFKSKAKVRIQFISSFREDTDTIYNDLGEAVGKVEEAEREYMRGPMLLRDMKNDDERTHNFYYFSSWKVSPYGANYNLALINHDLDFLNEQNTEMKNVLHRLDVEKQRPWSSEQRHKLDQLYSLLTEKTKKLSTGIEKYHSLTPGERQKLRDVYGEDKSPLYYTRELNAIVDKTPNPEDLGNHQP</sequence>